<dbReference type="KEGG" id="acek:FLP30_08565"/>
<dbReference type="Proteomes" id="UP000324536">
    <property type="component" value="Chromosome"/>
</dbReference>
<evidence type="ECO:0000256" key="2">
    <source>
        <dbReference type="ARBA" id="ARBA00023125"/>
    </source>
</evidence>
<evidence type="ECO:0000259" key="4">
    <source>
        <dbReference type="PROSITE" id="PS01124"/>
    </source>
</evidence>
<evidence type="ECO:0000313" key="5">
    <source>
        <dbReference type="EMBL" id="QEO17773.1"/>
    </source>
</evidence>
<dbReference type="InterPro" id="IPR018060">
    <property type="entry name" value="HTH_AraC"/>
</dbReference>
<dbReference type="SMART" id="SM00342">
    <property type="entry name" value="HTH_ARAC"/>
    <property type="match status" value="1"/>
</dbReference>
<sequence>MTLMSVEISSRVSRTHMRQAGSFSPSYYKDVNSLGREAALQGTMRTFRLREGLELGVFDLYARRDFTGTFTAPPQLVIVLITEGQAYGTFRHYADKAASPRLCYQTGEVIVACNQASGETTFSLTAGQKLSGLELRVSFELLEQLTPNFLARAGAYHHPVQIIGKAAGWMTRLSRTLTLGSTARTLRTAAADGRRSLMLEGFSLCLLDEVLEAFEDNKDQTSWRQVGRYETCVREAAALLTTHLAEPWTIKLLAQRVGLSEKRLKDGFRKYYQTGPYGFLQKLRMDHAKSLLAGHTMSVTDVALQVGYSNSSHFSKLFKRSFGVSPSQIPKDI</sequence>
<dbReference type="InterPro" id="IPR018062">
    <property type="entry name" value="HTH_AraC-typ_CS"/>
</dbReference>
<gene>
    <name evidence="5" type="ORF">FLP30_08565</name>
</gene>
<evidence type="ECO:0000256" key="3">
    <source>
        <dbReference type="ARBA" id="ARBA00023163"/>
    </source>
</evidence>
<dbReference type="PROSITE" id="PS00041">
    <property type="entry name" value="HTH_ARAC_FAMILY_1"/>
    <property type="match status" value="1"/>
</dbReference>
<dbReference type="GO" id="GO:0043565">
    <property type="term" value="F:sequence-specific DNA binding"/>
    <property type="evidence" value="ECO:0007669"/>
    <property type="project" value="InterPro"/>
</dbReference>
<dbReference type="PROSITE" id="PS01124">
    <property type="entry name" value="HTH_ARAC_FAMILY_2"/>
    <property type="match status" value="1"/>
</dbReference>
<proteinExistence type="predicted"/>
<dbReference type="InterPro" id="IPR020449">
    <property type="entry name" value="Tscrpt_reg_AraC-type_HTH"/>
</dbReference>
<dbReference type="OrthoDB" id="110167at2"/>
<dbReference type="PANTHER" id="PTHR47893:SF1">
    <property type="entry name" value="REGULATORY PROTEIN PCHR"/>
    <property type="match status" value="1"/>
</dbReference>
<dbReference type="PRINTS" id="PR00032">
    <property type="entry name" value="HTHARAC"/>
</dbReference>
<reference evidence="5 6" key="1">
    <citation type="submission" date="2019-09" db="EMBL/GenBank/DDBJ databases">
        <title>Genome sequencing of strain KACC 21233.</title>
        <authorList>
            <person name="Heo J."/>
            <person name="Kim S.-J."/>
            <person name="Kim J.-S."/>
            <person name="Hong S.-B."/>
            <person name="Kwon S.-W."/>
        </authorList>
    </citation>
    <scope>NUCLEOTIDE SEQUENCE [LARGE SCALE GENOMIC DNA]</scope>
    <source>
        <strain evidence="5 6">KACC 21233</strain>
    </source>
</reference>
<protein>
    <submittedName>
        <fullName evidence="5">Helix-turn-helix transcriptional regulator</fullName>
    </submittedName>
</protein>
<evidence type="ECO:0000313" key="6">
    <source>
        <dbReference type="Proteomes" id="UP000324536"/>
    </source>
</evidence>
<keyword evidence="6" id="KW-1185">Reference proteome</keyword>
<dbReference type="InterPro" id="IPR053142">
    <property type="entry name" value="PchR_regulatory_protein"/>
</dbReference>
<dbReference type="SUPFAM" id="SSF46689">
    <property type="entry name" value="Homeodomain-like"/>
    <property type="match status" value="2"/>
</dbReference>
<evidence type="ECO:0000256" key="1">
    <source>
        <dbReference type="ARBA" id="ARBA00023015"/>
    </source>
</evidence>
<keyword evidence="1" id="KW-0805">Transcription regulation</keyword>
<dbReference type="Gene3D" id="1.10.10.60">
    <property type="entry name" value="Homeodomain-like"/>
    <property type="match status" value="1"/>
</dbReference>
<dbReference type="InterPro" id="IPR009057">
    <property type="entry name" value="Homeodomain-like_sf"/>
</dbReference>
<dbReference type="AlphaFoldDB" id="A0A5C1YQ04"/>
<feature type="domain" description="HTH araC/xylS-type" evidence="4">
    <location>
        <begin position="234"/>
        <end position="332"/>
    </location>
</feature>
<name>A0A5C1YQ04_9PROT</name>
<accession>A0A5C1YQ04</accession>
<dbReference type="Pfam" id="PF12833">
    <property type="entry name" value="HTH_18"/>
    <property type="match status" value="1"/>
</dbReference>
<keyword evidence="3" id="KW-0804">Transcription</keyword>
<dbReference type="GO" id="GO:0003700">
    <property type="term" value="F:DNA-binding transcription factor activity"/>
    <property type="evidence" value="ECO:0007669"/>
    <property type="project" value="InterPro"/>
</dbReference>
<keyword evidence="2" id="KW-0238">DNA-binding</keyword>
<organism evidence="5 6">
    <name type="scientific">Acetobacter vaccinii</name>
    <dbReference type="NCBI Taxonomy" id="2592655"/>
    <lineage>
        <taxon>Bacteria</taxon>
        <taxon>Pseudomonadati</taxon>
        <taxon>Pseudomonadota</taxon>
        <taxon>Alphaproteobacteria</taxon>
        <taxon>Acetobacterales</taxon>
        <taxon>Acetobacteraceae</taxon>
        <taxon>Acetobacter</taxon>
    </lineage>
</organism>
<dbReference type="PANTHER" id="PTHR47893">
    <property type="entry name" value="REGULATORY PROTEIN PCHR"/>
    <property type="match status" value="1"/>
</dbReference>
<dbReference type="EMBL" id="CP043506">
    <property type="protein sequence ID" value="QEO17773.1"/>
    <property type="molecule type" value="Genomic_DNA"/>
</dbReference>